<reference evidence="1 2" key="1">
    <citation type="submission" date="2011-05" db="EMBL/GenBank/DDBJ databases">
        <authorList>
            <person name="Muzny D."/>
            <person name="Qin X."/>
            <person name="Deng J."/>
            <person name="Jiang H."/>
            <person name="Liu Y."/>
            <person name="Qu J."/>
            <person name="Song X.-Z."/>
            <person name="Zhang L."/>
            <person name="Thornton R."/>
            <person name="Coyle M."/>
            <person name="Francisco L."/>
            <person name="Jackson L."/>
            <person name="Javaid M."/>
            <person name="Korchina V."/>
            <person name="Kovar C."/>
            <person name="Mata R."/>
            <person name="Mathew T."/>
            <person name="Ngo R."/>
            <person name="Nguyen L."/>
            <person name="Nguyen N."/>
            <person name="Okwuonu G."/>
            <person name="Ongeri F."/>
            <person name="Pham C."/>
            <person name="Simmons D."/>
            <person name="Wilczek-Boney K."/>
            <person name="Hale W."/>
            <person name="Jakkamsetti A."/>
            <person name="Pham P."/>
            <person name="Ruth R."/>
            <person name="San Lucas F."/>
            <person name="Warren J."/>
            <person name="Zhang J."/>
            <person name="Zhao Z."/>
            <person name="Zhou C."/>
            <person name="Zhu D."/>
            <person name="Lee S."/>
            <person name="Bess C."/>
            <person name="Blankenburg K."/>
            <person name="Forbes L."/>
            <person name="Fu Q."/>
            <person name="Gubbala S."/>
            <person name="Hirani K."/>
            <person name="Jayaseelan J.C."/>
            <person name="Lara F."/>
            <person name="Munidasa M."/>
            <person name="Palculict T."/>
            <person name="Patil S."/>
            <person name="Pu L.-L."/>
            <person name="Saada N."/>
            <person name="Tang L."/>
            <person name="Weissenberger G."/>
            <person name="Zhu Y."/>
            <person name="Hemphill L."/>
            <person name="Shang Y."/>
            <person name="Youmans B."/>
            <person name="Ayvaz T."/>
            <person name="Ross M."/>
            <person name="Santibanez J."/>
            <person name="Aqrawi P."/>
            <person name="Gross S."/>
            <person name="Joshi V."/>
            <person name="Fowler G."/>
            <person name="Nazareth L."/>
            <person name="Reid J."/>
            <person name="Worley K."/>
            <person name="Petrosino J."/>
            <person name="Highlander S."/>
            <person name="Gibbs R."/>
        </authorList>
    </citation>
    <scope>NUCLEOTIDE SEQUENCE [LARGE SCALE GENOMIC DNA]</scope>
    <source>
        <strain evidence="1 2">ATCC 51191</strain>
    </source>
</reference>
<keyword evidence="2" id="KW-1185">Reference proteome</keyword>
<accession>F9EQB1</accession>
<evidence type="ECO:0000313" key="2">
    <source>
        <dbReference type="Proteomes" id="UP000005392"/>
    </source>
</evidence>
<evidence type="ECO:0000313" key="1">
    <source>
        <dbReference type="EMBL" id="EGQ78854.1"/>
    </source>
</evidence>
<protein>
    <submittedName>
        <fullName evidence="1">Uncharacterized protein</fullName>
    </submittedName>
</protein>
<name>F9EQB1_9FUSO</name>
<dbReference type="HOGENOM" id="CLU_3200186_0_0_0"/>
<comment type="caution">
    <text evidence="1">The sequence shown here is derived from an EMBL/GenBank/DDBJ whole genome shotgun (WGS) entry which is preliminary data.</text>
</comment>
<organism evidence="1 2">
    <name type="scientific">Fusobacterium animalis ATCC 51191</name>
    <dbReference type="NCBI Taxonomy" id="997347"/>
    <lineage>
        <taxon>Bacteria</taxon>
        <taxon>Fusobacteriati</taxon>
        <taxon>Fusobacteriota</taxon>
        <taxon>Fusobacteriia</taxon>
        <taxon>Fusobacteriales</taxon>
        <taxon>Fusobacteriaceae</taxon>
        <taxon>Fusobacterium</taxon>
    </lineage>
</organism>
<dbReference type="Proteomes" id="UP000005392">
    <property type="component" value="Unassembled WGS sequence"/>
</dbReference>
<proteinExistence type="predicted"/>
<sequence>MQIGNIYIWSFPLIIDNNIKGGIDQEKVHFSNNVHSLFFFQFSNI</sequence>
<dbReference type="EMBL" id="AFQD01000386">
    <property type="protein sequence ID" value="EGQ78854.1"/>
    <property type="molecule type" value="Genomic_DNA"/>
</dbReference>
<dbReference type="AlphaFoldDB" id="F9EQB1"/>
<gene>
    <name evidence="1" type="ORF">HMPREF9094_2116</name>
</gene>